<accession>A0ACB0L8C7</accession>
<organism evidence="1 2">
    <name type="scientific">Trifolium pratense</name>
    <name type="common">Red clover</name>
    <dbReference type="NCBI Taxonomy" id="57577"/>
    <lineage>
        <taxon>Eukaryota</taxon>
        <taxon>Viridiplantae</taxon>
        <taxon>Streptophyta</taxon>
        <taxon>Embryophyta</taxon>
        <taxon>Tracheophyta</taxon>
        <taxon>Spermatophyta</taxon>
        <taxon>Magnoliopsida</taxon>
        <taxon>eudicotyledons</taxon>
        <taxon>Gunneridae</taxon>
        <taxon>Pentapetalae</taxon>
        <taxon>rosids</taxon>
        <taxon>fabids</taxon>
        <taxon>Fabales</taxon>
        <taxon>Fabaceae</taxon>
        <taxon>Papilionoideae</taxon>
        <taxon>50 kb inversion clade</taxon>
        <taxon>NPAAA clade</taxon>
        <taxon>Hologalegina</taxon>
        <taxon>IRL clade</taxon>
        <taxon>Trifolieae</taxon>
        <taxon>Trifolium</taxon>
    </lineage>
</organism>
<evidence type="ECO:0000313" key="2">
    <source>
        <dbReference type="Proteomes" id="UP001177021"/>
    </source>
</evidence>
<name>A0ACB0L8C7_TRIPR</name>
<sequence>MAQVSNKQVILKDYVSGFPKESDMNIIDSTITLKLPEGSNDVVLLKNLYLSCDPHMRALMSNPKDSLRPGNYTPQSVRITAYGGFFEVSAPKKGENVFVSAASGAVGQLVGQFAKLHGCYVVGSAGSKEKPLAGYVVSKVLESGHKDYTEGDLVWGFTNWEEYSIVPAAQIIFKIEHIDVPLSYYTGILGWSGMTAYVGFFEVGTPKKGDNVFVSAASGAVGQLVGQFAKLHSCYVVGSAGSKEKIDLLKNKFGYDESINYKEEHDLDAALKRSVYNSPAVEKTLFSIFVDIKSIVTAFIVTRDRLVTGGGYQFNVSQALFRRH</sequence>
<protein>
    <submittedName>
        <fullName evidence="1">Uncharacterized protein</fullName>
    </submittedName>
</protein>
<comment type="caution">
    <text evidence="1">The sequence shown here is derived from an EMBL/GenBank/DDBJ whole genome shotgun (WGS) entry which is preliminary data.</text>
</comment>
<gene>
    <name evidence="1" type="ORF">MILVUS5_LOCUS29967</name>
</gene>
<proteinExistence type="predicted"/>
<keyword evidence="2" id="KW-1185">Reference proteome</keyword>
<dbReference type="EMBL" id="CASHSV030000409">
    <property type="protein sequence ID" value="CAJ2664855.1"/>
    <property type="molecule type" value="Genomic_DNA"/>
</dbReference>
<reference evidence="1" key="1">
    <citation type="submission" date="2023-10" db="EMBL/GenBank/DDBJ databases">
        <authorList>
            <person name="Rodriguez Cubillos JULIANA M."/>
            <person name="De Vega J."/>
        </authorList>
    </citation>
    <scope>NUCLEOTIDE SEQUENCE</scope>
</reference>
<evidence type="ECO:0000313" key="1">
    <source>
        <dbReference type="EMBL" id="CAJ2664855.1"/>
    </source>
</evidence>
<dbReference type="Proteomes" id="UP001177021">
    <property type="component" value="Unassembled WGS sequence"/>
</dbReference>